<evidence type="ECO:0000313" key="4">
    <source>
        <dbReference type="EMBL" id="SEJ57316.1"/>
    </source>
</evidence>
<accession>A0A1H6ZXE0</accession>
<reference evidence="5" key="1">
    <citation type="submission" date="2016-10" db="EMBL/GenBank/DDBJ databases">
        <authorList>
            <person name="Varghese N."/>
        </authorList>
    </citation>
    <scope>NUCLEOTIDE SEQUENCE [LARGE SCALE GENOMIC DNA]</scope>
    <source>
        <strain evidence="5">DSM 24868</strain>
    </source>
</reference>
<dbReference type="AlphaFoldDB" id="A0A1H6ZXE0"/>
<feature type="compositionally biased region" description="Low complexity" evidence="1">
    <location>
        <begin position="122"/>
        <end position="156"/>
    </location>
</feature>
<keyword evidence="2" id="KW-1133">Transmembrane helix</keyword>
<dbReference type="Proteomes" id="UP000183315">
    <property type="component" value="Unassembled WGS sequence"/>
</dbReference>
<dbReference type="OrthoDB" id="3240216at2"/>
<keyword evidence="2" id="KW-0472">Membrane</keyword>
<evidence type="ECO:0000256" key="2">
    <source>
        <dbReference type="SAM" id="Phobius"/>
    </source>
</evidence>
<dbReference type="InterPro" id="IPR021949">
    <property type="entry name" value="DUF3566_TM"/>
</dbReference>
<feature type="transmembrane region" description="Helical" evidence="2">
    <location>
        <begin position="222"/>
        <end position="245"/>
    </location>
</feature>
<sequence>MNADDRTTSTARGLYTPRPTEPTTGQVPSRRAFMPVGAETPAQPQTPSTQVPTTRPASTQTPTSRTAAPQTPAAPAPAPQRTPVTGQTPTAPSAAPTSTGSIPTRTAFRPQSAPDGISTTRAAQPQQPQAFAPTGVPAPAATPAEAPAAPQAPADSPNRRDAAKVTSTAAIGAGAAKVRDLAGRAADSFKAGDDLGMPASKGGPRKARVLLSRIDPWSALKLGFLLSIAAGIMFVVAVFVLWTVLNQAGVFALVNEWVVKLFSTDSEIDIMQFVDPNKVMGAATLVAVINVVLLTALSTIGAFLYNVVSSVVGGVYVTLTDD</sequence>
<keyword evidence="5" id="KW-1185">Reference proteome</keyword>
<feature type="compositionally biased region" description="Low complexity" evidence="1">
    <location>
        <begin position="81"/>
        <end position="104"/>
    </location>
</feature>
<evidence type="ECO:0000256" key="1">
    <source>
        <dbReference type="SAM" id="MobiDB-lite"/>
    </source>
</evidence>
<evidence type="ECO:0000259" key="3">
    <source>
        <dbReference type="Pfam" id="PF12089"/>
    </source>
</evidence>
<dbReference type="STRING" id="1043493.SAMN05421637_2250"/>
<proteinExistence type="predicted"/>
<feature type="region of interest" description="Disordered" evidence="1">
    <location>
        <begin position="1"/>
        <end position="166"/>
    </location>
</feature>
<protein>
    <recommendedName>
        <fullName evidence="3">DUF3566 domain-containing protein</fullName>
    </recommendedName>
</protein>
<gene>
    <name evidence="4" type="ORF">SAMN05421637_2250</name>
</gene>
<evidence type="ECO:0000313" key="5">
    <source>
        <dbReference type="Proteomes" id="UP000183315"/>
    </source>
</evidence>
<feature type="domain" description="DUF3566" evidence="3">
    <location>
        <begin position="204"/>
        <end position="321"/>
    </location>
</feature>
<dbReference type="Pfam" id="PF12089">
    <property type="entry name" value="DUF3566"/>
    <property type="match status" value="1"/>
</dbReference>
<dbReference type="eggNOG" id="COG3266">
    <property type="taxonomic scope" value="Bacteria"/>
</dbReference>
<dbReference type="RefSeq" id="WP_081953255.1">
    <property type="nucleotide sequence ID" value="NZ_BBLU01000007.1"/>
</dbReference>
<name>A0A1H6ZXE0_9MICO</name>
<dbReference type="EMBL" id="FNZI01000005">
    <property type="protein sequence ID" value="SEJ57316.1"/>
    <property type="molecule type" value="Genomic_DNA"/>
</dbReference>
<organism evidence="4 5">
    <name type="scientific">Demequina mangrovi</name>
    <dbReference type="NCBI Taxonomy" id="1043493"/>
    <lineage>
        <taxon>Bacteria</taxon>
        <taxon>Bacillati</taxon>
        <taxon>Actinomycetota</taxon>
        <taxon>Actinomycetes</taxon>
        <taxon>Micrococcales</taxon>
        <taxon>Demequinaceae</taxon>
        <taxon>Demequina</taxon>
    </lineage>
</organism>
<keyword evidence="2" id="KW-0812">Transmembrane</keyword>
<feature type="compositionally biased region" description="Low complexity" evidence="1">
    <location>
        <begin position="40"/>
        <end position="71"/>
    </location>
</feature>
<feature type="transmembrane region" description="Helical" evidence="2">
    <location>
        <begin position="279"/>
        <end position="305"/>
    </location>
</feature>